<proteinExistence type="predicted"/>
<protein>
    <submittedName>
        <fullName evidence="1">Uncharacterized protein</fullName>
    </submittedName>
</protein>
<dbReference type="RefSeq" id="WP_168015894.1">
    <property type="nucleotide sequence ID" value="NZ_JAATEP010000032.1"/>
</dbReference>
<reference evidence="1 2" key="1">
    <citation type="submission" date="2020-03" db="EMBL/GenBank/DDBJ databases">
        <title>WGS of actinomycetes isolated from Thailand.</title>
        <authorList>
            <person name="Thawai C."/>
        </authorList>
    </citation>
    <scope>NUCLEOTIDE SEQUENCE [LARGE SCALE GENOMIC DNA]</scope>
    <source>
        <strain evidence="1 2">FMUSA5-5</strain>
    </source>
</reference>
<organism evidence="1 2">
    <name type="scientific">Nonomuraea composti</name>
    <dbReference type="NCBI Taxonomy" id="2720023"/>
    <lineage>
        <taxon>Bacteria</taxon>
        <taxon>Bacillati</taxon>
        <taxon>Actinomycetota</taxon>
        <taxon>Actinomycetes</taxon>
        <taxon>Streptosporangiales</taxon>
        <taxon>Streptosporangiaceae</taxon>
        <taxon>Nonomuraea</taxon>
    </lineage>
</organism>
<dbReference type="EMBL" id="JAATEP010000032">
    <property type="protein sequence ID" value="NJP94775.1"/>
    <property type="molecule type" value="Genomic_DNA"/>
</dbReference>
<accession>A0ABX1BE05</accession>
<keyword evidence="2" id="KW-1185">Reference proteome</keyword>
<gene>
    <name evidence="1" type="ORF">HCN51_35975</name>
</gene>
<dbReference type="Proteomes" id="UP000696294">
    <property type="component" value="Unassembled WGS sequence"/>
</dbReference>
<evidence type="ECO:0000313" key="1">
    <source>
        <dbReference type="EMBL" id="NJP94775.1"/>
    </source>
</evidence>
<name>A0ABX1BE05_9ACTN</name>
<comment type="caution">
    <text evidence="1">The sequence shown here is derived from an EMBL/GenBank/DDBJ whole genome shotgun (WGS) entry which is preliminary data.</text>
</comment>
<sequence length="134" mass="14072">MEVLARQVPPPAETTQNLLLPARMAPAFSPPGTPRTPANRCPAVRAARANVDAPSAARFLARLLLLEDDPAAAATALGLSQVLRGVFDHGDTELRSLIQALVERLGSAGSDTAYRRGAAMTPHEAGDRLAKPCV</sequence>
<evidence type="ECO:0000313" key="2">
    <source>
        <dbReference type="Proteomes" id="UP000696294"/>
    </source>
</evidence>